<accession>A0A7X0HQ39</accession>
<evidence type="ECO:0000256" key="1">
    <source>
        <dbReference type="SAM" id="MobiDB-lite"/>
    </source>
</evidence>
<reference evidence="3 4" key="1">
    <citation type="submission" date="2020-08" db="EMBL/GenBank/DDBJ databases">
        <title>Genomic Encyclopedia of Type Strains, Phase IV (KMG-IV): sequencing the most valuable type-strain genomes for metagenomic binning, comparative biology and taxonomic classification.</title>
        <authorList>
            <person name="Goeker M."/>
        </authorList>
    </citation>
    <scope>NUCLEOTIDE SEQUENCE [LARGE SCALE GENOMIC DNA]</scope>
    <source>
        <strain evidence="3 4">DSM 5391</strain>
    </source>
</reference>
<feature type="transmembrane region" description="Helical" evidence="2">
    <location>
        <begin position="7"/>
        <end position="25"/>
    </location>
</feature>
<comment type="caution">
    <text evidence="3">The sequence shown here is derived from an EMBL/GenBank/DDBJ whole genome shotgun (WGS) entry which is preliminary data.</text>
</comment>
<dbReference type="Proteomes" id="UP000531594">
    <property type="component" value="Unassembled WGS sequence"/>
</dbReference>
<protein>
    <submittedName>
        <fullName evidence="3">Stage III sporulation protein AH</fullName>
    </submittedName>
</protein>
<organism evidence="3 4">
    <name type="scientific">Bacillus benzoevorans</name>
    <dbReference type="NCBI Taxonomy" id="1456"/>
    <lineage>
        <taxon>Bacteria</taxon>
        <taxon>Bacillati</taxon>
        <taxon>Bacillota</taxon>
        <taxon>Bacilli</taxon>
        <taxon>Bacillales</taxon>
        <taxon>Bacillaceae</taxon>
        <taxon>Bacillus</taxon>
    </lineage>
</organism>
<name>A0A7X0HQ39_9BACI</name>
<evidence type="ECO:0000313" key="4">
    <source>
        <dbReference type="Proteomes" id="UP000531594"/>
    </source>
</evidence>
<dbReference type="AlphaFoldDB" id="A0A7X0HQ39"/>
<keyword evidence="2" id="KW-0472">Membrane</keyword>
<gene>
    <name evidence="3" type="ORF">HNR53_001486</name>
</gene>
<dbReference type="Pfam" id="PF12685">
    <property type="entry name" value="SpoIIIAH"/>
    <property type="match status" value="1"/>
</dbReference>
<dbReference type="EMBL" id="JACHGK010000003">
    <property type="protein sequence ID" value="MBB6444877.1"/>
    <property type="molecule type" value="Genomic_DNA"/>
</dbReference>
<keyword evidence="2" id="KW-0812">Transmembrane</keyword>
<keyword evidence="4" id="KW-1185">Reference proteome</keyword>
<dbReference type="RefSeq" id="WP_184524327.1">
    <property type="nucleotide sequence ID" value="NZ_JACHGK010000003.1"/>
</dbReference>
<feature type="compositionally biased region" description="Basic and acidic residues" evidence="1">
    <location>
        <begin position="40"/>
        <end position="58"/>
    </location>
</feature>
<evidence type="ECO:0000313" key="3">
    <source>
        <dbReference type="EMBL" id="MBB6444877.1"/>
    </source>
</evidence>
<keyword evidence="2" id="KW-1133">Transmembrane helix</keyword>
<dbReference type="InterPro" id="IPR024232">
    <property type="entry name" value="SpoIIIAH"/>
</dbReference>
<evidence type="ECO:0000256" key="2">
    <source>
        <dbReference type="SAM" id="Phobius"/>
    </source>
</evidence>
<dbReference type="InterPro" id="IPR038503">
    <property type="entry name" value="SpoIIIAH_sf"/>
</dbReference>
<dbReference type="Gene3D" id="1.10.287.4300">
    <property type="entry name" value="Stage III sporulation protein AH-like"/>
    <property type="match status" value="1"/>
</dbReference>
<proteinExistence type="predicted"/>
<sequence length="201" mass="22616">MLLKKQTVWLLTMLSLVVVLSVYYITSPEQQPTDMAAVGEQKEEKTEKNADEKGTNKEIDEDISQDSQAPAAANEKDMAIISNAAGDEVFETLRMQLMDERSKMKEELTKTIASTELSAEERSKAKEKMDELNDIAQKEYLLETLIKAMDYEDVLVRAEGNQVSITVKAEKQSRSEANKIIQTVRSELGPLHAVVEFQNTK</sequence>
<feature type="region of interest" description="Disordered" evidence="1">
    <location>
        <begin position="32"/>
        <end position="74"/>
    </location>
</feature>